<dbReference type="EMBL" id="LAYJ01000027">
    <property type="protein sequence ID" value="KKI52321.1"/>
    <property type="molecule type" value="Genomic_DNA"/>
</dbReference>
<evidence type="ECO:0000313" key="1">
    <source>
        <dbReference type="EMBL" id="KKI52321.1"/>
    </source>
</evidence>
<proteinExistence type="predicted"/>
<organism evidence="1 2">
    <name type="scientific">Christensenella hongkongensis</name>
    <dbReference type="NCBI Taxonomy" id="270498"/>
    <lineage>
        <taxon>Bacteria</taxon>
        <taxon>Bacillati</taxon>
        <taxon>Bacillota</taxon>
        <taxon>Clostridia</taxon>
        <taxon>Christensenellales</taxon>
        <taxon>Christensenellaceae</taxon>
        <taxon>Christensenella</taxon>
    </lineage>
</organism>
<protein>
    <submittedName>
        <fullName evidence="1">Chromosome (Plasmid) partitioning protein ParB</fullName>
    </submittedName>
</protein>
<name>A0A0M2NMU3_9FIRM</name>
<dbReference type="Gene3D" id="1.10.10.2830">
    <property type="match status" value="1"/>
</dbReference>
<dbReference type="SUPFAM" id="SSF109709">
    <property type="entry name" value="KorB DNA-binding domain-like"/>
    <property type="match status" value="1"/>
</dbReference>
<dbReference type="STRING" id="270498.CHK_0153"/>
<dbReference type="AlphaFoldDB" id="A0A0M2NMU3"/>
<dbReference type="Proteomes" id="UP000034076">
    <property type="component" value="Unassembled WGS sequence"/>
</dbReference>
<comment type="caution">
    <text evidence="1">The sequence shown here is derived from an EMBL/GenBank/DDBJ whole genome shotgun (WGS) entry which is preliminary data.</text>
</comment>
<evidence type="ECO:0000313" key="2">
    <source>
        <dbReference type="Proteomes" id="UP000034076"/>
    </source>
</evidence>
<reference evidence="1 2" key="1">
    <citation type="submission" date="2015-04" db="EMBL/GenBank/DDBJ databases">
        <title>Draft genome sequence of bacteremic isolate Catabacter hongkongensis type strain HKU16T.</title>
        <authorList>
            <person name="Lau S.K."/>
            <person name="Teng J.L."/>
            <person name="Huang Y."/>
            <person name="Curreem S.O."/>
            <person name="Tsui S.K."/>
            <person name="Woo P.C."/>
        </authorList>
    </citation>
    <scope>NUCLEOTIDE SEQUENCE [LARGE SCALE GENOMIC DNA]</scope>
    <source>
        <strain evidence="1 2">HKU16</strain>
    </source>
</reference>
<accession>A0A0M2NMU3</accession>
<sequence length="203" mass="23434">MDDDTATIIMVDTNLGQRTHLLFSEKAFAYRMKLEALNHQGERNDLTSVGNQQKLTSRQIVASDAKVKESEVQQYIRLTYLIEPLLDKVDYKELLFTPAVDISYLKNEEQIWVGCALEKYGGLTTKQSALIKQMSKEGTLTESAIEAIMRTEQPLDMKVTLKGQTLQKYFPKDYTPKQMQEVIINLLEGWKKEHQRDDMKLVR</sequence>
<gene>
    <name evidence="1" type="ORF">CHK_0153</name>
</gene>
<keyword evidence="2" id="KW-1185">Reference proteome</keyword>